<keyword evidence="1" id="KW-0472">Membrane</keyword>
<proteinExistence type="predicted"/>
<comment type="caution">
    <text evidence="2">The sequence shown here is derived from an EMBL/GenBank/DDBJ whole genome shotgun (WGS) entry which is preliminary data.</text>
</comment>
<name>A0A8T3VAY2_9EURY</name>
<dbReference type="RefSeq" id="WP_303738234.1">
    <property type="nucleotide sequence ID" value="NZ_SUTK01000004.1"/>
</dbReference>
<dbReference type="EMBL" id="SUTK01000004">
    <property type="protein sequence ID" value="MBE6501117.1"/>
    <property type="molecule type" value="Genomic_DNA"/>
</dbReference>
<dbReference type="AlphaFoldDB" id="A0A8T3VAY2"/>
<feature type="transmembrane region" description="Helical" evidence="1">
    <location>
        <begin position="12"/>
        <end position="38"/>
    </location>
</feature>
<gene>
    <name evidence="2" type="ORF">E7Z79_01595</name>
</gene>
<evidence type="ECO:0000313" key="2">
    <source>
        <dbReference type="EMBL" id="MBE6501117.1"/>
    </source>
</evidence>
<protein>
    <submittedName>
        <fullName evidence="2">Uncharacterized protein</fullName>
    </submittedName>
</protein>
<sequence length="317" mass="35604">MKAKKPDSKGNIIVGTTAILIVALLLISIFVITTVTFIQNSNIDSKNNDNFKYIIDDYSANLEILGRDAIAEATQKVYNGLPVRDSQDQIKKNLNNILEDKNEEFKKKYDIDLSSEVISVEPTDSPWKVLFKVKLNGKKGNDEFSQIIERNASIEGLRDPLPIAKLTIASGVMAYDDKIHYKTALSAYMLLHNFDSPESYIEATAPLTMKRCPYDPYVHHGDHGVLKDCLDKGYFHESADGSCYLCRLEGKGKCPHYGMEVFIQTHTPLGNESLSCSDHVVFADHYNGEKIDPDDWDSLILDASHRKKYGLVGNESY</sequence>
<evidence type="ECO:0000313" key="3">
    <source>
        <dbReference type="Proteomes" id="UP000783037"/>
    </source>
</evidence>
<keyword evidence="1" id="KW-0812">Transmembrane</keyword>
<reference evidence="2" key="1">
    <citation type="submission" date="2019-04" db="EMBL/GenBank/DDBJ databases">
        <title>Evolution of Biomass-Degrading Anaerobic Consortia Revealed by Metagenomics.</title>
        <authorList>
            <person name="Peng X."/>
        </authorList>
    </citation>
    <scope>NUCLEOTIDE SEQUENCE</scope>
    <source>
        <strain evidence="2">SIG18</strain>
    </source>
</reference>
<evidence type="ECO:0000256" key="1">
    <source>
        <dbReference type="SAM" id="Phobius"/>
    </source>
</evidence>
<dbReference type="Proteomes" id="UP000783037">
    <property type="component" value="Unassembled WGS sequence"/>
</dbReference>
<keyword evidence="1" id="KW-1133">Transmembrane helix</keyword>
<organism evidence="2 3">
    <name type="scientific">Methanobrevibacter thaueri</name>
    <dbReference type="NCBI Taxonomy" id="190975"/>
    <lineage>
        <taxon>Archaea</taxon>
        <taxon>Methanobacteriati</taxon>
        <taxon>Methanobacteriota</taxon>
        <taxon>Methanomada group</taxon>
        <taxon>Methanobacteria</taxon>
        <taxon>Methanobacteriales</taxon>
        <taxon>Methanobacteriaceae</taxon>
        <taxon>Methanobrevibacter</taxon>
    </lineage>
</organism>
<accession>A0A8T3VAY2</accession>